<dbReference type="Gene3D" id="3.40.720.10">
    <property type="entry name" value="Alkaline Phosphatase, subunit A"/>
    <property type="match status" value="1"/>
</dbReference>
<keyword evidence="9 12" id="KW-0472">Membrane</keyword>
<dbReference type="SUPFAM" id="SSF53649">
    <property type="entry name" value="Alkaline phosphatase-like"/>
    <property type="match status" value="2"/>
</dbReference>
<comment type="cofactor">
    <cofactor evidence="1">
        <name>Ca(2+)</name>
        <dbReference type="ChEBI" id="CHEBI:29108"/>
    </cofactor>
</comment>
<feature type="transmembrane region" description="Helical" evidence="12">
    <location>
        <begin position="6"/>
        <end position="31"/>
    </location>
</feature>
<dbReference type="EMBL" id="LSMT01000028">
    <property type="protein sequence ID" value="PFX31995.1"/>
    <property type="molecule type" value="Genomic_DNA"/>
</dbReference>
<feature type="domain" description="G-protein coupled receptors family 1 profile" evidence="13">
    <location>
        <begin position="22"/>
        <end position="273"/>
    </location>
</feature>
<evidence type="ECO:0000256" key="9">
    <source>
        <dbReference type="ARBA" id="ARBA00023136"/>
    </source>
</evidence>
<dbReference type="CDD" id="cd00637">
    <property type="entry name" value="7tm_classA_rhodopsin-like"/>
    <property type="match status" value="1"/>
</dbReference>
<evidence type="ECO:0000256" key="11">
    <source>
        <dbReference type="RuleBase" id="RU000688"/>
    </source>
</evidence>
<dbReference type="GO" id="GO:0008484">
    <property type="term" value="F:sulfuric ester hydrolase activity"/>
    <property type="evidence" value="ECO:0007669"/>
    <property type="project" value="InterPro"/>
</dbReference>
<keyword evidence="11" id="KW-0807">Transducer</keyword>
<dbReference type="PROSITE" id="PS00237">
    <property type="entry name" value="G_PROTEIN_RECEP_F1_1"/>
    <property type="match status" value="1"/>
</dbReference>
<keyword evidence="4 11" id="KW-0812">Transmembrane</keyword>
<dbReference type="PANTHER" id="PTHR10342:SF273">
    <property type="entry name" value="RE14504P"/>
    <property type="match status" value="1"/>
</dbReference>
<keyword evidence="6" id="KW-0378">Hydrolase</keyword>
<reference evidence="15" key="1">
    <citation type="journal article" date="2017" name="bioRxiv">
        <title>Comparative analysis of the genomes of Stylophora pistillata and Acropora digitifera provides evidence for extensive differences between species of corals.</title>
        <authorList>
            <person name="Voolstra C.R."/>
            <person name="Li Y."/>
            <person name="Liew Y.J."/>
            <person name="Baumgarten S."/>
            <person name="Zoccola D."/>
            <person name="Flot J.-F."/>
            <person name="Tambutte S."/>
            <person name="Allemand D."/>
            <person name="Aranda M."/>
        </authorList>
    </citation>
    <scope>NUCLEOTIDE SEQUENCE [LARGE SCALE GENOMIC DNA]</scope>
</reference>
<evidence type="ECO:0000256" key="10">
    <source>
        <dbReference type="ARBA" id="ARBA00023180"/>
    </source>
</evidence>
<keyword evidence="15" id="KW-1185">Reference proteome</keyword>
<evidence type="ECO:0000259" key="13">
    <source>
        <dbReference type="PROSITE" id="PS50262"/>
    </source>
</evidence>
<dbReference type="Pfam" id="PF00884">
    <property type="entry name" value="Sulfatase"/>
    <property type="match status" value="1"/>
</dbReference>
<dbReference type="SMART" id="SM01381">
    <property type="entry name" value="7TM_GPCR_Srsx"/>
    <property type="match status" value="1"/>
</dbReference>
<keyword evidence="7" id="KW-0106">Calcium</keyword>
<evidence type="ECO:0000256" key="2">
    <source>
        <dbReference type="ARBA" id="ARBA00004370"/>
    </source>
</evidence>
<dbReference type="PANTHER" id="PTHR10342">
    <property type="entry name" value="ARYLSULFATASE"/>
    <property type="match status" value="1"/>
</dbReference>
<dbReference type="FunFam" id="1.20.1070.10:FF:000368">
    <property type="entry name" value="Predicted protein"/>
    <property type="match status" value="1"/>
</dbReference>
<dbReference type="Pfam" id="PF00001">
    <property type="entry name" value="7tm_1"/>
    <property type="match status" value="1"/>
</dbReference>
<keyword evidence="5" id="KW-0479">Metal-binding</keyword>
<dbReference type="Proteomes" id="UP000225706">
    <property type="component" value="Unassembled WGS sequence"/>
</dbReference>
<dbReference type="OrthoDB" id="5967581at2759"/>
<keyword evidence="10" id="KW-0325">Glycoprotein</keyword>
<dbReference type="InterPro" id="IPR000276">
    <property type="entry name" value="GPCR_Rhodpsn"/>
</dbReference>
<keyword evidence="8 12" id="KW-1133">Transmembrane helix</keyword>
<dbReference type="STRING" id="50429.A0A2B4SUB9"/>
<dbReference type="SUPFAM" id="SSF81321">
    <property type="entry name" value="Family A G protein-coupled receptor-like"/>
    <property type="match status" value="1"/>
</dbReference>
<dbReference type="InterPro" id="IPR024607">
    <property type="entry name" value="Sulfatase_CS"/>
</dbReference>
<dbReference type="PROSITE" id="PS00149">
    <property type="entry name" value="SULFATASE_2"/>
    <property type="match status" value="1"/>
</dbReference>
<sequence length="758" mass="85407">MWSMYEVFAIVYSIMAVLDIIGNTFVILVVLRNQSMKTPVNYLLVNLAVADILVGIFFGIQFIITPTLKHPEGSTGDLLCKLITGGVPGWVGAVTSVFSLVAIAIERYFAVMYPHSQRGKLTMTKIVIFVVVSWFLAFLWAGVGFFMTVYNGELQSCVHSWPKDIYANVYTVGWTVVAGVMPLGIMGCLYARVVYRLWFKDQENEATQRALLRHRRRVTKLVIAVTVVYTFCWVPELTIYFLGFTGVIKLQAIHFNIASALVFLNSTVNPVVYSLQSSVFRRHFWNLVCCRDGPRMNSDCRSHEHHVNITVTHSNQDLRWCSELAVLSSVLSIVAQAKNISQPYIIFIFADDLGWDDVSFHGSKQIPTPNIDGLANSGVILNNYYVSPICSPSRSAIMTGKYPIHTGMQHSVIMGGEPFGLGLEEKLLPQYLKELGYATHAVGKWHLGFFKYDYTPTKRGFDSFFGYWLGAGDYWDQSEAEMYGSWGLDLRNNTEPVHNQWGNYRTYMFTDHAINLINSHNTSKPLFLYLAHEAVHSANAHQPLQAPKDLINKFKDSIHDEDRRVFAAMATALDQSVGKEESGEPLSFTALSWHLQAAGERSPRKELVHNIDPVSWASALRYKQWKLLVNETDGGGRDGWYPPPGIEGNDQRLRNFTTTLPSLKNAVVTCGPPPAEPTKCGVKDGPCLFNIQEDPCEYNNMAEKEKDVLNMMLQLLEKYKATMAPIRNKPYDKNADPKLHDGVWTAWCDEKPNENCGQ</sequence>
<evidence type="ECO:0000256" key="6">
    <source>
        <dbReference type="ARBA" id="ARBA00022801"/>
    </source>
</evidence>
<evidence type="ECO:0000313" key="15">
    <source>
        <dbReference type="Proteomes" id="UP000225706"/>
    </source>
</evidence>
<dbReference type="InterPro" id="IPR000917">
    <property type="entry name" value="Sulfatase_N"/>
</dbReference>
<feature type="transmembrane region" description="Helical" evidence="12">
    <location>
        <begin position="221"/>
        <end position="241"/>
    </location>
</feature>
<protein>
    <submittedName>
        <fullName evidence="14">Arylsulfatase B</fullName>
    </submittedName>
</protein>
<evidence type="ECO:0000256" key="12">
    <source>
        <dbReference type="SAM" id="Phobius"/>
    </source>
</evidence>
<feature type="transmembrane region" description="Helical" evidence="12">
    <location>
        <begin position="126"/>
        <end position="150"/>
    </location>
</feature>
<dbReference type="PROSITE" id="PS50262">
    <property type="entry name" value="G_PROTEIN_RECEP_F1_2"/>
    <property type="match status" value="1"/>
</dbReference>
<comment type="subcellular location">
    <subcellularLocation>
        <location evidence="2">Membrane</location>
    </subcellularLocation>
</comment>
<evidence type="ECO:0000256" key="5">
    <source>
        <dbReference type="ARBA" id="ARBA00022723"/>
    </source>
</evidence>
<feature type="transmembrane region" description="Helical" evidence="12">
    <location>
        <begin position="43"/>
        <end position="64"/>
    </location>
</feature>
<dbReference type="InterPro" id="IPR047115">
    <property type="entry name" value="ARSB"/>
</dbReference>
<dbReference type="PRINTS" id="PR00237">
    <property type="entry name" value="GPCRRHODOPSN"/>
</dbReference>
<feature type="transmembrane region" description="Helical" evidence="12">
    <location>
        <begin position="87"/>
        <end position="105"/>
    </location>
</feature>
<evidence type="ECO:0000256" key="3">
    <source>
        <dbReference type="ARBA" id="ARBA00008779"/>
    </source>
</evidence>
<dbReference type="InterPro" id="IPR017850">
    <property type="entry name" value="Alkaline_phosphatase_core_sf"/>
</dbReference>
<evidence type="ECO:0000313" key="14">
    <source>
        <dbReference type="EMBL" id="PFX31995.1"/>
    </source>
</evidence>
<accession>A0A2B4SUB9</accession>
<organism evidence="14 15">
    <name type="scientific">Stylophora pistillata</name>
    <name type="common">Smooth cauliflower coral</name>
    <dbReference type="NCBI Taxonomy" id="50429"/>
    <lineage>
        <taxon>Eukaryota</taxon>
        <taxon>Metazoa</taxon>
        <taxon>Cnidaria</taxon>
        <taxon>Anthozoa</taxon>
        <taxon>Hexacorallia</taxon>
        <taxon>Scleractinia</taxon>
        <taxon>Astrocoeniina</taxon>
        <taxon>Pocilloporidae</taxon>
        <taxon>Stylophora</taxon>
    </lineage>
</organism>
<evidence type="ECO:0000256" key="8">
    <source>
        <dbReference type="ARBA" id="ARBA00022989"/>
    </source>
</evidence>
<dbReference type="AlphaFoldDB" id="A0A2B4SUB9"/>
<feature type="transmembrane region" description="Helical" evidence="12">
    <location>
        <begin position="170"/>
        <end position="191"/>
    </location>
</feature>
<evidence type="ECO:0000256" key="1">
    <source>
        <dbReference type="ARBA" id="ARBA00001913"/>
    </source>
</evidence>
<dbReference type="Gene3D" id="1.20.1070.10">
    <property type="entry name" value="Rhodopsin 7-helix transmembrane proteins"/>
    <property type="match status" value="1"/>
</dbReference>
<comment type="similarity">
    <text evidence="11">Belongs to the G-protein coupled receptor 1 family.</text>
</comment>
<comment type="similarity">
    <text evidence="3">Belongs to the sulfatase family.</text>
</comment>
<dbReference type="GO" id="GO:0004930">
    <property type="term" value="F:G protein-coupled receptor activity"/>
    <property type="evidence" value="ECO:0007669"/>
    <property type="project" value="UniProtKB-KW"/>
</dbReference>
<dbReference type="Gene3D" id="3.30.1120.10">
    <property type="match status" value="1"/>
</dbReference>
<evidence type="ECO:0000256" key="4">
    <source>
        <dbReference type="ARBA" id="ARBA00022692"/>
    </source>
</evidence>
<dbReference type="InterPro" id="IPR017452">
    <property type="entry name" value="GPCR_Rhodpsn_7TM"/>
</dbReference>
<comment type="caution">
    <text evidence="14">The sequence shown here is derived from an EMBL/GenBank/DDBJ whole genome shotgun (WGS) entry which is preliminary data.</text>
</comment>
<dbReference type="CDD" id="cd16029">
    <property type="entry name" value="4-S"/>
    <property type="match status" value="1"/>
</dbReference>
<name>A0A2B4SUB9_STYPI</name>
<dbReference type="GO" id="GO:0016020">
    <property type="term" value="C:membrane"/>
    <property type="evidence" value="ECO:0007669"/>
    <property type="project" value="UniProtKB-SubCell"/>
</dbReference>
<dbReference type="PROSITE" id="PS00523">
    <property type="entry name" value="SULFATASE_1"/>
    <property type="match status" value="1"/>
</dbReference>
<gene>
    <name evidence="14" type="primary">Arsb</name>
    <name evidence="14" type="ORF">AWC38_SpisGene3164</name>
</gene>
<proteinExistence type="inferred from homology"/>
<keyword evidence="11" id="KW-0675">Receptor</keyword>
<keyword evidence="11" id="KW-0297">G-protein coupled receptor</keyword>
<dbReference type="GO" id="GO:0046872">
    <property type="term" value="F:metal ion binding"/>
    <property type="evidence" value="ECO:0007669"/>
    <property type="project" value="UniProtKB-KW"/>
</dbReference>
<evidence type="ECO:0000256" key="7">
    <source>
        <dbReference type="ARBA" id="ARBA00022837"/>
    </source>
</evidence>